<dbReference type="GO" id="GO:0003841">
    <property type="term" value="F:1-acylglycerol-3-phosphate O-acyltransferase activity"/>
    <property type="evidence" value="ECO:0007669"/>
    <property type="project" value="TreeGrafter"/>
</dbReference>
<keyword evidence="5 7" id="KW-0012">Acyltransferase</keyword>
<evidence type="ECO:0000256" key="5">
    <source>
        <dbReference type="ARBA" id="ARBA00023315"/>
    </source>
</evidence>
<dbReference type="SUPFAM" id="SSF69593">
    <property type="entry name" value="Glycerol-3-phosphate (1)-acyltransferase"/>
    <property type="match status" value="1"/>
</dbReference>
<evidence type="ECO:0000259" key="6">
    <source>
        <dbReference type="SMART" id="SM00563"/>
    </source>
</evidence>
<dbReference type="CDD" id="cd07989">
    <property type="entry name" value="LPLAT_AGPAT-like"/>
    <property type="match status" value="1"/>
</dbReference>
<evidence type="ECO:0000256" key="4">
    <source>
        <dbReference type="ARBA" id="ARBA00023098"/>
    </source>
</evidence>
<keyword evidence="3" id="KW-0808">Transferase</keyword>
<dbReference type="Proteomes" id="UP000630528">
    <property type="component" value="Unassembled WGS sequence"/>
</dbReference>
<reference evidence="7" key="1">
    <citation type="journal article" date="2012" name="J. Microbiol. Biotechnol.">
        <title>Ramlibacter ginsenosidimutans sp. nov., with ginsenoside-converting activity.</title>
        <authorList>
            <person name="Wang L."/>
            <person name="An D.S."/>
            <person name="Kim S.G."/>
            <person name="Jin F.X."/>
            <person name="Kim S.C."/>
            <person name="Lee S.T."/>
            <person name="Im W.T."/>
        </authorList>
    </citation>
    <scope>NUCLEOTIDE SEQUENCE</scope>
    <source>
        <strain evidence="7">KACC 17527</strain>
    </source>
</reference>
<evidence type="ECO:0000313" key="7">
    <source>
        <dbReference type="EMBL" id="MBK6005179.1"/>
    </source>
</evidence>
<comment type="pathway">
    <text evidence="1">Lipid metabolism.</text>
</comment>
<feature type="domain" description="Phospholipid/glycerol acyltransferase" evidence="6">
    <location>
        <begin position="67"/>
        <end position="179"/>
    </location>
</feature>
<gene>
    <name evidence="7" type="ORF">JJB11_03665</name>
</gene>
<dbReference type="RefSeq" id="WP_201166531.1">
    <property type="nucleotide sequence ID" value="NZ_JAEPWM010000001.1"/>
</dbReference>
<evidence type="ECO:0000313" key="8">
    <source>
        <dbReference type="Proteomes" id="UP000630528"/>
    </source>
</evidence>
<sequence length="246" mass="26940">MKALGAVGKLARALAHAAGGWITVTFRFPRCSPAQREATVQAWAGQMLRILGVPLRVEGCPPAEGPLLLVSNHLSWLDILVLHAARHCRFVSKSDVKHWPLIGALATGAGTLYIEREKRRDAMRVVHHMAESLRAGEIVAVFPEGTTGDGEDLLPFHGNLIQAAISAEVPVQPVALRFVDRRTGQDCPGPLYLGDDTLLASVWRTLAGPPFEAHVRFGEPETAQGRDRRAWAHDLREVVARLRERA</sequence>
<comment type="caution">
    <text evidence="7">The sequence shown here is derived from an EMBL/GenBank/DDBJ whole genome shotgun (WGS) entry which is preliminary data.</text>
</comment>
<keyword evidence="4" id="KW-0443">Lipid metabolism</keyword>
<accession>A0A934WJY7</accession>
<dbReference type="AlphaFoldDB" id="A0A934WJY7"/>
<dbReference type="Pfam" id="PF01553">
    <property type="entry name" value="Acyltransferase"/>
    <property type="match status" value="1"/>
</dbReference>
<keyword evidence="8" id="KW-1185">Reference proteome</keyword>
<evidence type="ECO:0000256" key="3">
    <source>
        <dbReference type="ARBA" id="ARBA00022679"/>
    </source>
</evidence>
<reference evidence="7" key="2">
    <citation type="submission" date="2021-01" db="EMBL/GenBank/DDBJ databases">
        <authorList>
            <person name="Kang M."/>
        </authorList>
    </citation>
    <scope>NUCLEOTIDE SEQUENCE</scope>
    <source>
        <strain evidence="7">KACC 17527</strain>
    </source>
</reference>
<proteinExistence type="predicted"/>
<dbReference type="PANTHER" id="PTHR10434">
    <property type="entry name" value="1-ACYL-SN-GLYCEROL-3-PHOSPHATE ACYLTRANSFERASE"/>
    <property type="match status" value="1"/>
</dbReference>
<name>A0A934WJY7_9BURK</name>
<dbReference type="InterPro" id="IPR002123">
    <property type="entry name" value="Plipid/glycerol_acylTrfase"/>
</dbReference>
<dbReference type="PANTHER" id="PTHR10434:SF64">
    <property type="entry name" value="1-ACYL-SN-GLYCEROL-3-PHOSPHATE ACYLTRANSFERASE-RELATED"/>
    <property type="match status" value="1"/>
</dbReference>
<dbReference type="EMBL" id="JAEPWM010000001">
    <property type="protein sequence ID" value="MBK6005179.1"/>
    <property type="molecule type" value="Genomic_DNA"/>
</dbReference>
<protein>
    <submittedName>
        <fullName evidence="7">1-acyl-sn-glycerol-3-phosphate acyltransferase</fullName>
    </submittedName>
</protein>
<evidence type="ECO:0000256" key="1">
    <source>
        <dbReference type="ARBA" id="ARBA00005189"/>
    </source>
</evidence>
<dbReference type="GO" id="GO:0006654">
    <property type="term" value="P:phosphatidic acid biosynthetic process"/>
    <property type="evidence" value="ECO:0007669"/>
    <property type="project" value="TreeGrafter"/>
</dbReference>
<organism evidence="7 8">
    <name type="scientific">Ramlibacter ginsenosidimutans</name>
    <dbReference type="NCBI Taxonomy" id="502333"/>
    <lineage>
        <taxon>Bacteria</taxon>
        <taxon>Pseudomonadati</taxon>
        <taxon>Pseudomonadota</taxon>
        <taxon>Betaproteobacteria</taxon>
        <taxon>Burkholderiales</taxon>
        <taxon>Comamonadaceae</taxon>
        <taxon>Ramlibacter</taxon>
    </lineage>
</organism>
<evidence type="ECO:0000256" key="2">
    <source>
        <dbReference type="ARBA" id="ARBA00022516"/>
    </source>
</evidence>
<keyword evidence="2" id="KW-0444">Lipid biosynthesis</keyword>
<dbReference type="SMART" id="SM00563">
    <property type="entry name" value="PlsC"/>
    <property type="match status" value="1"/>
</dbReference>